<sequence>MFKRHLLSSSIAMATALGGMSSAVQAQDTKYDAEFDESTALEEVVVTGVRASLSKAIDIKRDKFQIVDSIVAEDIGKFPDNNVVEALQRVTGVQVTDRGAGEVSTVAIRGLSDVTTTVNGRQIFTASGRSVALADIPASLLRGVEVYKTRAASQISSGIAGQIDIRTNRPFDFDGSKVVLAGRGIYQEQADSTDPNFSGLFANSWEGGFGKFGALVNVSYAETNYRDQSITPGAAVPFVTGDAPEGWVPYERIQTDDDRVAESPVWEPGLESGLPYGAGSTLTMNGEEVEYILGRDAVFASDFTGKRERPAANISLQWAPNETSEYLFEAFYNGYRNESFNSLNFTFVDWWGDNSHLPRGGEVELFDGTNVVKSRDVAAPYGFTSGDILSGKTDSFVYALGGNWDISDSFRLSSELIYQDSTYEESFIAMRFDRVAYGLGVDFNTGNGEPALEFYDNPETPDVDESDLTDAAQWNVAQLYDNGGSREGDAVTFKLDGELDVDWGPINLVNFGLRHEGRFASEATRGQEGFLGRNAAEFNDNLVSINKNFYDGRADIPLSWAAPNGHYIRDNIDEFRALYGLTAEQALTTFELDEDTTSVYAQADYEFDIAGHILDGQFGVRYVHTSRDMTFFDVAQLDENGNAAPETGSGSNSKLLPTFTVRYGITDDLIARFAYTSTLQRPGFTQLNPWINYSPTVTDANGTATAGNPDLEPVESQNYDLSLEWYFADASALYGTVFRRDIEGFFYDAKSYVTHQAETEDEPSRYILTTPGNTSNGVLQGLELGATYFPENLPGLLDGFGIQASYTMLDSEQEVPIYDDLTGKLIGMDDTPIFGVSDSSYSVVLAYDKNDLDMRLSYVWRDDFLANYEARSFANPLGVYREAEVSMDFQASYDVNDNFVVTFDATNLTDEEYRSYYENQSVYNLGNAIFSRTFALGARYSF</sequence>
<dbReference type="InterPro" id="IPR039426">
    <property type="entry name" value="TonB-dep_rcpt-like"/>
</dbReference>
<dbReference type="Gene3D" id="2.40.170.20">
    <property type="entry name" value="TonB-dependent receptor, beta-barrel domain"/>
    <property type="match status" value="1"/>
</dbReference>
<keyword evidence="3 8" id="KW-1134">Transmembrane beta strand</keyword>
<feature type="domain" description="TonB-dependent receptor plug" evidence="12">
    <location>
        <begin position="61"/>
        <end position="158"/>
    </location>
</feature>
<proteinExistence type="inferred from homology"/>
<evidence type="ECO:0000313" key="14">
    <source>
        <dbReference type="Proteomes" id="UP000306791"/>
    </source>
</evidence>
<keyword evidence="6 8" id="KW-0472">Membrane</keyword>
<dbReference type="InterPro" id="IPR010104">
    <property type="entry name" value="TonB_rcpt_bac"/>
</dbReference>
<dbReference type="RefSeq" id="WP_138235578.1">
    <property type="nucleotide sequence ID" value="NZ_CP185860.1"/>
</dbReference>
<evidence type="ECO:0000256" key="5">
    <source>
        <dbReference type="ARBA" id="ARBA00023077"/>
    </source>
</evidence>
<keyword evidence="10" id="KW-0732">Signal</keyword>
<evidence type="ECO:0000256" key="4">
    <source>
        <dbReference type="ARBA" id="ARBA00022692"/>
    </source>
</evidence>
<evidence type="ECO:0000256" key="9">
    <source>
        <dbReference type="RuleBase" id="RU003357"/>
    </source>
</evidence>
<protein>
    <submittedName>
        <fullName evidence="13">TonB-dependent receptor</fullName>
    </submittedName>
</protein>
<dbReference type="InterPro" id="IPR036942">
    <property type="entry name" value="Beta-barrel_TonB_sf"/>
</dbReference>
<dbReference type="Pfam" id="PF07715">
    <property type="entry name" value="Plug"/>
    <property type="match status" value="1"/>
</dbReference>
<keyword evidence="4 8" id="KW-0812">Transmembrane</keyword>
<evidence type="ECO:0000256" key="10">
    <source>
        <dbReference type="SAM" id="SignalP"/>
    </source>
</evidence>
<dbReference type="Proteomes" id="UP000306791">
    <property type="component" value="Unassembled WGS sequence"/>
</dbReference>
<comment type="similarity">
    <text evidence="8 9">Belongs to the TonB-dependent receptor family.</text>
</comment>
<dbReference type="PANTHER" id="PTHR40980">
    <property type="entry name" value="PLUG DOMAIN-CONTAINING PROTEIN"/>
    <property type="match status" value="1"/>
</dbReference>
<dbReference type="NCBIfam" id="TIGR01782">
    <property type="entry name" value="TonB-Xanth-Caul"/>
    <property type="match status" value="1"/>
</dbReference>
<evidence type="ECO:0000259" key="12">
    <source>
        <dbReference type="Pfam" id="PF07715"/>
    </source>
</evidence>
<evidence type="ECO:0000256" key="1">
    <source>
        <dbReference type="ARBA" id="ARBA00004571"/>
    </source>
</evidence>
<name>A0ABY2UJQ1_9GAMM</name>
<evidence type="ECO:0000256" key="8">
    <source>
        <dbReference type="PROSITE-ProRule" id="PRU01360"/>
    </source>
</evidence>
<dbReference type="SUPFAM" id="SSF56935">
    <property type="entry name" value="Porins"/>
    <property type="match status" value="1"/>
</dbReference>
<keyword evidence="5 9" id="KW-0798">TonB box</keyword>
<accession>A0ABY2UJQ1</accession>
<evidence type="ECO:0000256" key="2">
    <source>
        <dbReference type="ARBA" id="ARBA00022448"/>
    </source>
</evidence>
<organism evidence="13 14">
    <name type="scientific">Microbulbifer harenosus</name>
    <dbReference type="NCBI Taxonomy" id="2576840"/>
    <lineage>
        <taxon>Bacteria</taxon>
        <taxon>Pseudomonadati</taxon>
        <taxon>Pseudomonadota</taxon>
        <taxon>Gammaproteobacteria</taxon>
        <taxon>Cellvibrionales</taxon>
        <taxon>Microbulbiferaceae</taxon>
        <taxon>Microbulbifer</taxon>
    </lineage>
</organism>
<dbReference type="InterPro" id="IPR037066">
    <property type="entry name" value="Plug_dom_sf"/>
</dbReference>
<evidence type="ECO:0000256" key="3">
    <source>
        <dbReference type="ARBA" id="ARBA00022452"/>
    </source>
</evidence>
<keyword evidence="7 8" id="KW-0998">Cell outer membrane</keyword>
<dbReference type="CDD" id="cd01347">
    <property type="entry name" value="ligand_gated_channel"/>
    <property type="match status" value="1"/>
</dbReference>
<reference evidence="13 14" key="1">
    <citation type="submission" date="2019-05" db="EMBL/GenBank/DDBJ databases">
        <title>Microbulbifer harenosus sp. nov., an alginate-degrading bacterium isolated from coastal sand.</title>
        <authorList>
            <person name="Huang H."/>
            <person name="Mo K."/>
            <person name="Bao S."/>
        </authorList>
    </citation>
    <scope>NUCLEOTIDE SEQUENCE [LARGE SCALE GENOMIC DNA]</scope>
    <source>
        <strain evidence="13 14">HB161719</strain>
    </source>
</reference>
<feature type="domain" description="TonB-dependent receptor-like beta-barrel" evidence="11">
    <location>
        <begin position="456"/>
        <end position="908"/>
    </location>
</feature>
<comment type="caution">
    <text evidence="13">The sequence shown here is derived from an EMBL/GenBank/DDBJ whole genome shotgun (WGS) entry which is preliminary data.</text>
</comment>
<evidence type="ECO:0000256" key="7">
    <source>
        <dbReference type="ARBA" id="ARBA00023237"/>
    </source>
</evidence>
<dbReference type="PANTHER" id="PTHR40980:SF3">
    <property type="entry name" value="TONB-DEPENDENT RECEPTOR-LIKE BETA-BARREL DOMAIN-CONTAINING PROTEIN"/>
    <property type="match status" value="1"/>
</dbReference>
<keyword evidence="2 8" id="KW-0813">Transport</keyword>
<dbReference type="Pfam" id="PF00593">
    <property type="entry name" value="TonB_dep_Rec_b-barrel"/>
    <property type="match status" value="1"/>
</dbReference>
<dbReference type="InterPro" id="IPR000531">
    <property type="entry name" value="Beta-barrel_TonB"/>
</dbReference>
<evidence type="ECO:0000313" key="13">
    <source>
        <dbReference type="EMBL" id="TLM77236.1"/>
    </source>
</evidence>
<dbReference type="PROSITE" id="PS52016">
    <property type="entry name" value="TONB_DEPENDENT_REC_3"/>
    <property type="match status" value="1"/>
</dbReference>
<feature type="signal peptide" evidence="10">
    <location>
        <begin position="1"/>
        <end position="26"/>
    </location>
</feature>
<dbReference type="InterPro" id="IPR012910">
    <property type="entry name" value="Plug_dom"/>
</dbReference>
<keyword evidence="14" id="KW-1185">Reference proteome</keyword>
<feature type="chain" id="PRO_5046721137" evidence="10">
    <location>
        <begin position="27"/>
        <end position="942"/>
    </location>
</feature>
<evidence type="ECO:0000256" key="6">
    <source>
        <dbReference type="ARBA" id="ARBA00023136"/>
    </source>
</evidence>
<comment type="subcellular location">
    <subcellularLocation>
        <location evidence="1 8">Cell outer membrane</location>
        <topology evidence="1 8">Multi-pass membrane protein</topology>
    </subcellularLocation>
</comment>
<evidence type="ECO:0000259" key="11">
    <source>
        <dbReference type="Pfam" id="PF00593"/>
    </source>
</evidence>
<dbReference type="Gene3D" id="2.170.130.10">
    <property type="entry name" value="TonB-dependent receptor, plug domain"/>
    <property type="match status" value="1"/>
</dbReference>
<gene>
    <name evidence="13" type="ORF">FDY93_09855</name>
</gene>
<dbReference type="EMBL" id="VANI01000010">
    <property type="protein sequence ID" value="TLM77236.1"/>
    <property type="molecule type" value="Genomic_DNA"/>
</dbReference>
<keyword evidence="13" id="KW-0675">Receptor</keyword>